<evidence type="ECO:0000256" key="1">
    <source>
        <dbReference type="SAM" id="MobiDB-lite"/>
    </source>
</evidence>
<dbReference type="InterPro" id="IPR012495">
    <property type="entry name" value="TadE-like_dom"/>
</dbReference>
<sequence>MPVRVRGAHRRPNRRAVRPTGRDRGSVTAELALALPVVVVLLALVLAGGGAVAARLACEDAARAGARAAALGEGAAEVTAAAQEAAGGGARVTVAPSGPWVTVTVSRAVTLGRWATTVRVSGSATARAEP</sequence>
<reference evidence="4" key="1">
    <citation type="submission" date="2016-10" db="EMBL/GenBank/DDBJ databases">
        <authorList>
            <person name="Varghese N."/>
            <person name="Submissions S."/>
        </authorList>
    </citation>
    <scope>NUCLEOTIDE SEQUENCE [LARGE SCALE GENOMIC DNA]</scope>
    <source>
        <strain evidence="4">CGMCC 4.6945</strain>
    </source>
</reference>
<feature type="compositionally biased region" description="Basic residues" evidence="1">
    <location>
        <begin position="1"/>
        <end position="17"/>
    </location>
</feature>
<dbReference type="RefSeq" id="WP_244890635.1">
    <property type="nucleotide sequence ID" value="NZ_FOKA01000005.1"/>
</dbReference>
<protein>
    <submittedName>
        <fullName evidence="3">TadE-like protein</fullName>
    </submittedName>
</protein>
<organism evidence="3 4">
    <name type="scientific">Cellulomonas marina</name>
    <dbReference type="NCBI Taxonomy" id="988821"/>
    <lineage>
        <taxon>Bacteria</taxon>
        <taxon>Bacillati</taxon>
        <taxon>Actinomycetota</taxon>
        <taxon>Actinomycetes</taxon>
        <taxon>Micrococcales</taxon>
        <taxon>Cellulomonadaceae</taxon>
        <taxon>Cellulomonas</taxon>
    </lineage>
</organism>
<dbReference type="Proteomes" id="UP000199012">
    <property type="component" value="Unassembled WGS sequence"/>
</dbReference>
<gene>
    <name evidence="3" type="ORF">SAMN05421867_10542</name>
</gene>
<dbReference type="STRING" id="988821.SAMN05421867_10542"/>
<accession>A0A1I0XI94</accession>
<dbReference type="Pfam" id="PF07811">
    <property type="entry name" value="TadE"/>
    <property type="match status" value="1"/>
</dbReference>
<dbReference type="AlphaFoldDB" id="A0A1I0XI94"/>
<evidence type="ECO:0000313" key="3">
    <source>
        <dbReference type="EMBL" id="SFB00146.1"/>
    </source>
</evidence>
<keyword evidence="4" id="KW-1185">Reference proteome</keyword>
<feature type="region of interest" description="Disordered" evidence="1">
    <location>
        <begin position="1"/>
        <end position="23"/>
    </location>
</feature>
<feature type="domain" description="TadE-like" evidence="2">
    <location>
        <begin position="25"/>
        <end position="67"/>
    </location>
</feature>
<name>A0A1I0XI94_9CELL</name>
<evidence type="ECO:0000259" key="2">
    <source>
        <dbReference type="Pfam" id="PF07811"/>
    </source>
</evidence>
<evidence type="ECO:0000313" key="4">
    <source>
        <dbReference type="Proteomes" id="UP000199012"/>
    </source>
</evidence>
<dbReference type="InterPro" id="IPR049790">
    <property type="entry name" value="Rv3655c/TadE"/>
</dbReference>
<dbReference type="NCBIfam" id="NF041390">
    <property type="entry name" value="TadE_Rv3655c"/>
    <property type="match status" value="1"/>
</dbReference>
<dbReference type="EMBL" id="FOKA01000005">
    <property type="protein sequence ID" value="SFB00146.1"/>
    <property type="molecule type" value="Genomic_DNA"/>
</dbReference>
<proteinExistence type="predicted"/>